<dbReference type="CDD" id="cd02183">
    <property type="entry name" value="GH16_fungal_CRH1_transglycosylase"/>
    <property type="match status" value="1"/>
</dbReference>
<dbReference type="STRING" id="1071381.G8BNR4"/>
<evidence type="ECO:0000256" key="5">
    <source>
        <dbReference type="ARBA" id="ARBA00022525"/>
    </source>
</evidence>
<feature type="active site" description="Proton donor" evidence="19">
    <location>
        <position position="121"/>
    </location>
</feature>
<keyword evidence="14" id="KW-0449">Lipoprotein</keyword>
<feature type="signal peptide" evidence="22">
    <location>
        <begin position="1"/>
        <end position="20"/>
    </location>
</feature>
<dbReference type="GO" id="GO:0031505">
    <property type="term" value="P:fungal-type cell wall organization"/>
    <property type="evidence" value="ECO:0007669"/>
    <property type="project" value="TreeGrafter"/>
</dbReference>
<dbReference type="GeneID" id="11532413"/>
<dbReference type="InterPro" id="IPR050546">
    <property type="entry name" value="Glycosyl_Hydrlase_16"/>
</dbReference>
<evidence type="ECO:0000256" key="18">
    <source>
        <dbReference type="PIRNR" id="PIRNR037299"/>
    </source>
</evidence>
<dbReference type="Gene3D" id="2.60.120.200">
    <property type="match status" value="1"/>
</dbReference>
<comment type="subcellular location">
    <subcellularLocation>
        <location evidence="3">Membrane</location>
        <topology evidence="3">Lipid-anchor</topology>
        <topology evidence="3">GPI-anchor</topology>
    </subcellularLocation>
    <subcellularLocation>
        <location evidence="2">Secreted</location>
        <location evidence="2">Cell wall</location>
    </subcellularLocation>
</comment>
<feature type="active site" description="Nucleophile" evidence="19">
    <location>
        <position position="117"/>
    </location>
</feature>
<evidence type="ECO:0000256" key="22">
    <source>
        <dbReference type="SAM" id="SignalP"/>
    </source>
</evidence>
<keyword evidence="8" id="KW-0808">Transferase</keyword>
<keyword evidence="12 20" id="KW-1015">Disulfide bond</keyword>
<dbReference type="PANTHER" id="PTHR10963">
    <property type="entry name" value="GLYCOSYL HYDROLASE-RELATED"/>
    <property type="match status" value="1"/>
</dbReference>
<keyword evidence="16" id="KW-0961">Cell wall biogenesis/degradation</keyword>
<evidence type="ECO:0000256" key="11">
    <source>
        <dbReference type="ARBA" id="ARBA00023136"/>
    </source>
</evidence>
<feature type="region of interest" description="Disordered" evidence="21">
    <location>
        <begin position="299"/>
        <end position="346"/>
    </location>
</feature>
<keyword evidence="9 22" id="KW-0732">Signal</keyword>
<evidence type="ECO:0000256" key="13">
    <source>
        <dbReference type="ARBA" id="ARBA00023180"/>
    </source>
</evidence>
<dbReference type="RefSeq" id="XP_003683976.1">
    <property type="nucleotide sequence ID" value="XM_003683928.1"/>
</dbReference>
<keyword evidence="5" id="KW-0964">Secreted</keyword>
<evidence type="ECO:0000256" key="10">
    <source>
        <dbReference type="ARBA" id="ARBA00022801"/>
    </source>
</evidence>
<evidence type="ECO:0000256" key="16">
    <source>
        <dbReference type="ARBA" id="ARBA00023316"/>
    </source>
</evidence>
<dbReference type="OMA" id="DDDNWEG"/>
<keyword evidence="7" id="KW-0328">Glycosyltransferase</keyword>
<dbReference type="PIRSF" id="PIRSF037299">
    <property type="entry name" value="Glycosidase_CRH1_prd"/>
    <property type="match status" value="1"/>
</dbReference>
<gene>
    <name evidence="24" type="primary">TPHA0A04690</name>
    <name evidence="24" type="ordered locus">TPHA_0A04690</name>
</gene>
<dbReference type="GO" id="GO:0008843">
    <property type="term" value="F:endochitinase activity"/>
    <property type="evidence" value="ECO:0007669"/>
    <property type="project" value="UniProtKB-EC"/>
</dbReference>
<evidence type="ECO:0000256" key="19">
    <source>
        <dbReference type="PIRSR" id="PIRSR037299-1"/>
    </source>
</evidence>
<dbReference type="PANTHER" id="PTHR10963:SF68">
    <property type="entry name" value="GLYCOSIDASE CRH1-RELATED"/>
    <property type="match status" value="1"/>
</dbReference>
<keyword evidence="10 18" id="KW-0378">Hydrolase</keyword>
<dbReference type="GO" id="GO:0016757">
    <property type="term" value="F:glycosyltransferase activity"/>
    <property type="evidence" value="ECO:0007669"/>
    <property type="project" value="UniProtKB-KW"/>
</dbReference>
<feature type="disulfide bond" evidence="20">
    <location>
        <begin position="23"/>
        <end position="31"/>
    </location>
</feature>
<dbReference type="AlphaFoldDB" id="G8BNR4"/>
<proteinExistence type="inferred from homology"/>
<evidence type="ECO:0000256" key="12">
    <source>
        <dbReference type="ARBA" id="ARBA00023157"/>
    </source>
</evidence>
<dbReference type="PROSITE" id="PS51762">
    <property type="entry name" value="GH16_2"/>
    <property type="match status" value="1"/>
</dbReference>
<dbReference type="Proteomes" id="UP000005666">
    <property type="component" value="Chromosome 1"/>
</dbReference>
<evidence type="ECO:0000256" key="7">
    <source>
        <dbReference type="ARBA" id="ARBA00022676"/>
    </source>
</evidence>
<dbReference type="GO" id="GO:0005975">
    <property type="term" value="P:carbohydrate metabolic process"/>
    <property type="evidence" value="ECO:0007669"/>
    <property type="project" value="InterPro"/>
</dbReference>
<dbReference type="GO" id="GO:0098552">
    <property type="term" value="C:side of membrane"/>
    <property type="evidence" value="ECO:0007669"/>
    <property type="project" value="UniProtKB-KW"/>
</dbReference>
<dbReference type="FunFam" id="2.60.120.200:FF:000162">
    <property type="entry name" value="Glycosidase"/>
    <property type="match status" value="1"/>
</dbReference>
<sequence>MLFSRKNLLVALSVLSIVKADSCNPLTATDCSAETALGTSFSEDFTSESKHFASTGNPGKINYTSDGLEVTLAKRFDNPSLKSDFYIMYGKFEVIAKAAAGQGIISSVFLQSEDLDEIDIEWVGGDTTQFQTNFFSKGDTTTYDRGAFHSVSSPQEEYHNYTVDWRMDRTDFYLDGAIVRTLANDTSSGYPQSPMAIFIGIWAGGDPSNAAGTIEWAGGLTDYTKAPFTMNVQSIIVSDYSSGSQYSYSDQTGSWQSIQAKDGTVYGRVSKGEQEFAALVAGSSISALDASVSSAVSSSASSTSAEASSTSEEVSSTTSTEATSTEATSTEATSSELTSESSAEETTSTALFSSVFESTSTSELTTTEAVVSDAAVKITSTSSFKTSMTSANTTTNSIALSTGAAAFNKAVTPFSILMTLFFSLL</sequence>
<protein>
    <recommendedName>
        <fullName evidence="18">Crh-like protein</fullName>
        <ecNumber evidence="18">3.2.-.-</ecNumber>
    </recommendedName>
</protein>
<dbReference type="SUPFAM" id="SSF49899">
    <property type="entry name" value="Concanavalin A-like lectins/glucanases"/>
    <property type="match status" value="1"/>
</dbReference>
<evidence type="ECO:0000256" key="20">
    <source>
        <dbReference type="PIRSR" id="PIRSR037299-2"/>
    </source>
</evidence>
<dbReference type="eggNOG" id="ENOG502QQ71">
    <property type="taxonomic scope" value="Eukaryota"/>
</dbReference>
<dbReference type="InterPro" id="IPR013320">
    <property type="entry name" value="ConA-like_dom_sf"/>
</dbReference>
<evidence type="ECO:0000256" key="2">
    <source>
        <dbReference type="ARBA" id="ARBA00004191"/>
    </source>
</evidence>
<comment type="catalytic activity">
    <reaction evidence="1">
        <text>Random endo-hydrolysis of N-acetyl-beta-D-glucosaminide (1-&gt;4)-beta-linkages in chitin and chitodextrins.</text>
        <dbReference type="EC" id="3.2.1.14"/>
    </reaction>
</comment>
<dbReference type="KEGG" id="tpf:TPHA_0A04690"/>
<keyword evidence="15" id="KW-0326">Glycosidase</keyword>
<reference evidence="24 25" key="1">
    <citation type="journal article" date="2011" name="Proc. Natl. Acad. Sci. U.S.A.">
        <title>Evolutionary erosion of yeast sex chromosomes by mating-type switching accidents.</title>
        <authorList>
            <person name="Gordon J.L."/>
            <person name="Armisen D."/>
            <person name="Proux-Wera E."/>
            <person name="Oheigeartaigh S.S."/>
            <person name="Byrne K.P."/>
            <person name="Wolfe K.H."/>
        </authorList>
    </citation>
    <scope>NUCLEOTIDE SEQUENCE [LARGE SCALE GENOMIC DNA]</scope>
    <source>
        <strain evidence="25">ATCC 24235 / CBS 4417 / NBRC 1672 / NRRL Y-8282 / UCD 70-5</strain>
    </source>
</reference>
<dbReference type="HOGENOM" id="CLU_027506_2_2_1"/>
<name>G8BNR4_TETPH</name>
<dbReference type="EMBL" id="HE612856">
    <property type="protein sequence ID" value="CCE61542.1"/>
    <property type="molecule type" value="Genomic_DNA"/>
</dbReference>
<keyword evidence="25" id="KW-1185">Reference proteome</keyword>
<dbReference type="InterPro" id="IPR000757">
    <property type="entry name" value="Beta-glucanase-like"/>
</dbReference>
<evidence type="ECO:0000256" key="14">
    <source>
        <dbReference type="ARBA" id="ARBA00023288"/>
    </source>
</evidence>
<evidence type="ECO:0000256" key="8">
    <source>
        <dbReference type="ARBA" id="ARBA00022679"/>
    </source>
</evidence>
<keyword evidence="13" id="KW-0325">Glycoprotein</keyword>
<evidence type="ECO:0000256" key="15">
    <source>
        <dbReference type="ARBA" id="ARBA00023295"/>
    </source>
</evidence>
<dbReference type="OrthoDB" id="4781at2759"/>
<dbReference type="Pfam" id="PF00722">
    <property type="entry name" value="Glyco_hydro_16"/>
    <property type="match status" value="1"/>
</dbReference>
<keyword evidence="6" id="KW-0336">GPI-anchor</keyword>
<evidence type="ECO:0000256" key="17">
    <source>
        <dbReference type="ARBA" id="ARBA00038074"/>
    </source>
</evidence>
<evidence type="ECO:0000256" key="9">
    <source>
        <dbReference type="ARBA" id="ARBA00022729"/>
    </source>
</evidence>
<evidence type="ECO:0000256" key="4">
    <source>
        <dbReference type="ARBA" id="ARBA00022512"/>
    </source>
</evidence>
<keyword evidence="4" id="KW-0134">Cell wall</keyword>
<evidence type="ECO:0000256" key="3">
    <source>
        <dbReference type="ARBA" id="ARBA00004589"/>
    </source>
</evidence>
<evidence type="ECO:0000256" key="21">
    <source>
        <dbReference type="SAM" id="MobiDB-lite"/>
    </source>
</evidence>
<feature type="domain" description="GH16" evidence="23">
    <location>
        <begin position="17"/>
        <end position="232"/>
    </location>
</feature>
<evidence type="ECO:0000259" key="23">
    <source>
        <dbReference type="PROSITE" id="PS51762"/>
    </source>
</evidence>
<evidence type="ECO:0000256" key="6">
    <source>
        <dbReference type="ARBA" id="ARBA00022622"/>
    </source>
</evidence>
<organism evidence="24 25">
    <name type="scientific">Tetrapisispora phaffii (strain ATCC 24235 / CBS 4417 / NBRC 1672 / NRRL Y-8282 / UCD 70-5)</name>
    <name type="common">Yeast</name>
    <name type="synonym">Fabospora phaffii</name>
    <dbReference type="NCBI Taxonomy" id="1071381"/>
    <lineage>
        <taxon>Eukaryota</taxon>
        <taxon>Fungi</taxon>
        <taxon>Dikarya</taxon>
        <taxon>Ascomycota</taxon>
        <taxon>Saccharomycotina</taxon>
        <taxon>Saccharomycetes</taxon>
        <taxon>Saccharomycetales</taxon>
        <taxon>Saccharomycetaceae</taxon>
        <taxon>Tetrapisispora</taxon>
    </lineage>
</organism>
<dbReference type="InterPro" id="IPR017168">
    <property type="entry name" value="CHR-like"/>
</dbReference>
<keyword evidence="11 18" id="KW-0472">Membrane</keyword>
<evidence type="ECO:0000256" key="1">
    <source>
        <dbReference type="ARBA" id="ARBA00000822"/>
    </source>
</evidence>
<evidence type="ECO:0000313" key="25">
    <source>
        <dbReference type="Proteomes" id="UP000005666"/>
    </source>
</evidence>
<dbReference type="EC" id="3.2.-.-" evidence="18"/>
<evidence type="ECO:0000313" key="24">
    <source>
        <dbReference type="EMBL" id="CCE61542.1"/>
    </source>
</evidence>
<dbReference type="GO" id="GO:0009277">
    <property type="term" value="C:fungal-type cell wall"/>
    <property type="evidence" value="ECO:0007669"/>
    <property type="project" value="TreeGrafter"/>
</dbReference>
<accession>G8BNR4</accession>
<comment type="similarity">
    <text evidence="17">Belongs to the glycosyl hydrolase 16 family. CRH1 subfamily.</text>
</comment>
<feature type="chain" id="PRO_5003508615" description="Crh-like protein" evidence="22">
    <location>
        <begin position="21"/>
        <end position="425"/>
    </location>
</feature>